<evidence type="ECO:0000313" key="1">
    <source>
        <dbReference type="EMBL" id="JAE18142.1"/>
    </source>
</evidence>
<organism evidence="1">
    <name type="scientific">Arundo donax</name>
    <name type="common">Giant reed</name>
    <name type="synonym">Donax arundinaceus</name>
    <dbReference type="NCBI Taxonomy" id="35708"/>
    <lineage>
        <taxon>Eukaryota</taxon>
        <taxon>Viridiplantae</taxon>
        <taxon>Streptophyta</taxon>
        <taxon>Embryophyta</taxon>
        <taxon>Tracheophyta</taxon>
        <taxon>Spermatophyta</taxon>
        <taxon>Magnoliopsida</taxon>
        <taxon>Liliopsida</taxon>
        <taxon>Poales</taxon>
        <taxon>Poaceae</taxon>
        <taxon>PACMAD clade</taxon>
        <taxon>Arundinoideae</taxon>
        <taxon>Arundineae</taxon>
        <taxon>Arundo</taxon>
    </lineage>
</organism>
<name>A0A0A9G0X0_ARUDO</name>
<protein>
    <submittedName>
        <fullName evidence="1">Uncharacterized protein</fullName>
    </submittedName>
</protein>
<proteinExistence type="predicted"/>
<dbReference type="EMBL" id="GBRH01179754">
    <property type="protein sequence ID" value="JAE18142.1"/>
    <property type="molecule type" value="Transcribed_RNA"/>
</dbReference>
<sequence>MGKLISQNSLLMKNLLKSMLRENFCPRERLCHRLLKRSFAML</sequence>
<accession>A0A0A9G0X0</accession>
<reference evidence="1" key="1">
    <citation type="submission" date="2014-09" db="EMBL/GenBank/DDBJ databases">
        <authorList>
            <person name="Magalhaes I.L.F."/>
            <person name="Oliveira U."/>
            <person name="Santos F.R."/>
            <person name="Vidigal T.H.D.A."/>
            <person name="Brescovit A.D."/>
            <person name="Santos A.J."/>
        </authorList>
    </citation>
    <scope>NUCLEOTIDE SEQUENCE</scope>
    <source>
        <tissue evidence="1">Shoot tissue taken approximately 20 cm above the soil surface</tissue>
    </source>
</reference>
<dbReference type="AlphaFoldDB" id="A0A0A9G0X0"/>
<reference evidence="1" key="2">
    <citation type="journal article" date="2015" name="Data Brief">
        <title>Shoot transcriptome of the giant reed, Arundo donax.</title>
        <authorList>
            <person name="Barrero R.A."/>
            <person name="Guerrero F.D."/>
            <person name="Moolhuijzen P."/>
            <person name="Goolsby J.A."/>
            <person name="Tidwell J."/>
            <person name="Bellgard S.E."/>
            <person name="Bellgard M.I."/>
        </authorList>
    </citation>
    <scope>NUCLEOTIDE SEQUENCE</scope>
    <source>
        <tissue evidence="1">Shoot tissue taken approximately 20 cm above the soil surface</tissue>
    </source>
</reference>